<feature type="domain" description="Disease resistance R13L4/SHOC-2-like LRR" evidence="8">
    <location>
        <begin position="593"/>
        <end position="935"/>
    </location>
</feature>
<dbReference type="InterPro" id="IPR032675">
    <property type="entry name" value="LRR_dom_sf"/>
</dbReference>
<evidence type="ECO:0000313" key="9">
    <source>
        <dbReference type="EnsemblPlants" id="OGLUM01G28110.1"/>
    </source>
</evidence>
<protein>
    <submittedName>
        <fullName evidence="9">Uncharacterized protein</fullName>
    </submittedName>
</protein>
<evidence type="ECO:0000256" key="2">
    <source>
        <dbReference type="ARBA" id="ARBA00022614"/>
    </source>
</evidence>
<evidence type="ECO:0000256" key="1">
    <source>
        <dbReference type="ARBA" id="ARBA00008894"/>
    </source>
</evidence>
<keyword evidence="5" id="KW-0611">Plant defense</keyword>
<organism evidence="9">
    <name type="scientific">Oryza glumipatula</name>
    <dbReference type="NCBI Taxonomy" id="40148"/>
    <lineage>
        <taxon>Eukaryota</taxon>
        <taxon>Viridiplantae</taxon>
        <taxon>Streptophyta</taxon>
        <taxon>Embryophyta</taxon>
        <taxon>Tracheophyta</taxon>
        <taxon>Spermatophyta</taxon>
        <taxon>Magnoliopsida</taxon>
        <taxon>Liliopsida</taxon>
        <taxon>Poales</taxon>
        <taxon>Poaceae</taxon>
        <taxon>BOP clade</taxon>
        <taxon>Oryzoideae</taxon>
        <taxon>Oryzeae</taxon>
        <taxon>Oryzinae</taxon>
        <taxon>Oryza</taxon>
    </lineage>
</organism>
<dbReference type="Pfam" id="PF23598">
    <property type="entry name" value="LRR_14"/>
    <property type="match status" value="1"/>
</dbReference>
<dbReference type="InterPro" id="IPR055414">
    <property type="entry name" value="LRR_R13L4/SHOC2-like"/>
</dbReference>
<dbReference type="SUPFAM" id="SSF52058">
    <property type="entry name" value="L domain-like"/>
    <property type="match status" value="1"/>
</dbReference>
<evidence type="ECO:0000256" key="6">
    <source>
        <dbReference type="ARBA" id="ARBA00023054"/>
    </source>
</evidence>
<comment type="similarity">
    <text evidence="1">Belongs to the disease resistance NB-LRR family.</text>
</comment>
<reference evidence="9" key="2">
    <citation type="submission" date="2015-04" db="UniProtKB">
        <authorList>
            <consortium name="EnsemblPlants"/>
        </authorList>
    </citation>
    <scope>IDENTIFICATION</scope>
</reference>
<dbReference type="AlphaFoldDB" id="A0A0D9YCA8"/>
<dbReference type="Gene3D" id="3.80.10.10">
    <property type="entry name" value="Ribonuclease Inhibitor"/>
    <property type="match status" value="1"/>
</dbReference>
<feature type="domain" description="Disease resistance N-terminal" evidence="7">
    <location>
        <begin position="10"/>
        <end position="91"/>
    </location>
</feature>
<evidence type="ECO:0000256" key="4">
    <source>
        <dbReference type="ARBA" id="ARBA00022741"/>
    </source>
</evidence>
<dbReference type="PANTHER" id="PTHR23155">
    <property type="entry name" value="DISEASE RESISTANCE PROTEIN RP"/>
    <property type="match status" value="1"/>
</dbReference>
<evidence type="ECO:0000259" key="8">
    <source>
        <dbReference type="Pfam" id="PF23598"/>
    </source>
</evidence>
<dbReference type="GO" id="GO:0098542">
    <property type="term" value="P:defense response to other organism"/>
    <property type="evidence" value="ECO:0007669"/>
    <property type="project" value="TreeGrafter"/>
</dbReference>
<sequence>MANLAMSTVHALLGVIRKEAELLTGVRGDVQFIRDEMESINGLLRHLAGTKERASDHQVRAWIKQVMELAYDSNNCVERYARTRSRSRGRKGFLGHLRQAAGLPWAVAVRRRLVTRIRKLKVRAREVGERQQRYGVTIPLPPKMDGTAISDAHANMYRLLEYSSAPRETLGGDAYQRGAAIDSESGTDHMLKFGAGQDRSQVRRPRLSVVVINAHGAADGAILADKVYRHYKPEQLPSSDSPAPPSPFQYRLRVTIRHRPPILVEVLLDILRQLQSEGCVECMGDNVDAWDEARFTQMLQRCMRGKRFLLFFPNIDYLQIWCRIEELLASIDCGDGSAVVLSSKYKKVMRKVGRKKKDSKLPREIFSFSHVDFHHKKANLLLPKNYDAGKKVKKVLNKSVKDVLNKCDMDDYCTKLFLHALHHNPNRTTEELNILSESLSPARCSNAIDKRIRLAAFCYRCLPDQYKNCLWYTAAFVRGSYGVRRASLTRRWVAEGLITRSGQPTEHEEAERCVRKAKTCSVNTPVIDMVHGGRSIGTTFVDDFLDTNHLPLDLDLHFSIRTGTRIRQLDGSSSEPRPPPPKKQMESVMEFLRKLPSSSRLSLLRVLDLEGCEGFTKRHLNNICKIHKLKYLSLRRTEITRLPKQLHQLEQLETLDIRQTRVHAFESALPKSLKHLLAGRIDCPGEDAATIKSKESFSTVRMPGDVPAGNMDKLEILSHVRVYDSGKELANVGEKMKQLRKLGIVMCGGSRTNPENLFVQINELHGCLRSLSIRMEPVGSWSSNEPVIMRICGIRGWLPRRIKELGNLAKVTLRDTLLDEDALGVLGTLKGLRCLRLRYRSFFAGALTFVSGSFPFLTDLVVEDNMLTTFIFRLGASPKLANIVWSFKQMESLTGIKNLGSLKRIELNCLAENGVTNEYRPLQQEIKEHPNKPTLVCQLHNPSVDDQAVRAACAAS</sequence>
<evidence type="ECO:0000259" key="7">
    <source>
        <dbReference type="Pfam" id="PF18052"/>
    </source>
</evidence>
<evidence type="ECO:0000313" key="10">
    <source>
        <dbReference type="Proteomes" id="UP000026961"/>
    </source>
</evidence>
<keyword evidence="3" id="KW-0677">Repeat</keyword>
<reference evidence="9" key="1">
    <citation type="submission" date="2013-08" db="EMBL/GenBank/DDBJ databases">
        <title>Oryza genome evolution.</title>
        <authorList>
            <person name="Wing R.A."/>
            <person name="Panaud O."/>
            <person name="Oliveira A.C."/>
        </authorList>
    </citation>
    <scope>NUCLEOTIDE SEQUENCE</scope>
</reference>
<evidence type="ECO:0000256" key="5">
    <source>
        <dbReference type="ARBA" id="ARBA00022821"/>
    </source>
</evidence>
<dbReference type="eggNOG" id="KOG4658">
    <property type="taxonomic scope" value="Eukaryota"/>
</dbReference>
<dbReference type="InterPro" id="IPR038005">
    <property type="entry name" value="RX-like_CC"/>
</dbReference>
<evidence type="ECO:0000256" key="3">
    <source>
        <dbReference type="ARBA" id="ARBA00022737"/>
    </source>
</evidence>
<name>A0A0D9YCA8_9ORYZ</name>
<dbReference type="InterPro" id="IPR041118">
    <property type="entry name" value="Rx_N"/>
</dbReference>
<reference evidence="9" key="3">
    <citation type="submission" date="2018-05" db="EMBL/GenBank/DDBJ databases">
        <title>OgluRS3 (Oryza glumaepatula Reference Sequence Version 3).</title>
        <authorList>
            <person name="Zhang J."/>
            <person name="Kudrna D."/>
            <person name="Lee S."/>
            <person name="Talag J."/>
            <person name="Welchert J."/>
            <person name="Wing R.A."/>
        </authorList>
    </citation>
    <scope>NUCLEOTIDE SEQUENCE [LARGE SCALE GENOMIC DNA]</scope>
</reference>
<dbReference type="Gramene" id="OGLUM01G28110.1">
    <property type="protein sequence ID" value="OGLUM01G28110.1"/>
    <property type="gene ID" value="OGLUM01G28110"/>
</dbReference>
<proteinExistence type="inferred from homology"/>
<keyword evidence="10" id="KW-1185">Reference proteome</keyword>
<dbReference type="EnsemblPlants" id="OGLUM01G28110.1">
    <property type="protein sequence ID" value="OGLUM01G28110.1"/>
    <property type="gene ID" value="OGLUM01G28110"/>
</dbReference>
<dbReference type="HOGENOM" id="CLU_000837_7_0_1"/>
<dbReference type="Pfam" id="PF18052">
    <property type="entry name" value="Rx_N"/>
    <property type="match status" value="1"/>
</dbReference>
<dbReference type="GO" id="GO:0000166">
    <property type="term" value="F:nucleotide binding"/>
    <property type="evidence" value="ECO:0007669"/>
    <property type="project" value="UniProtKB-KW"/>
</dbReference>
<keyword evidence="4" id="KW-0547">Nucleotide-binding</keyword>
<accession>A0A0D9YCA8</accession>
<dbReference type="PANTHER" id="PTHR23155:SF1091">
    <property type="entry name" value="EXPRESSED PROTEIN"/>
    <property type="match status" value="1"/>
</dbReference>
<keyword evidence="2" id="KW-0433">Leucine-rich repeat</keyword>
<dbReference type="Gene3D" id="1.20.5.4130">
    <property type="match status" value="1"/>
</dbReference>
<dbReference type="InterPro" id="IPR044974">
    <property type="entry name" value="Disease_R_plants"/>
</dbReference>
<dbReference type="CDD" id="cd14798">
    <property type="entry name" value="RX-CC_like"/>
    <property type="match status" value="1"/>
</dbReference>
<keyword evidence="6" id="KW-0175">Coiled coil</keyword>
<dbReference type="Proteomes" id="UP000026961">
    <property type="component" value="Chromosome 1"/>
</dbReference>